<dbReference type="InterPro" id="IPR036396">
    <property type="entry name" value="Cyt_P450_sf"/>
</dbReference>
<organism evidence="4 5">
    <name type="scientific">Stephania yunnanensis</name>
    <dbReference type="NCBI Taxonomy" id="152371"/>
    <lineage>
        <taxon>Eukaryota</taxon>
        <taxon>Viridiplantae</taxon>
        <taxon>Streptophyta</taxon>
        <taxon>Embryophyta</taxon>
        <taxon>Tracheophyta</taxon>
        <taxon>Spermatophyta</taxon>
        <taxon>Magnoliopsida</taxon>
        <taxon>Ranunculales</taxon>
        <taxon>Menispermaceae</taxon>
        <taxon>Menispermoideae</taxon>
        <taxon>Cissampelideae</taxon>
        <taxon>Stephania</taxon>
    </lineage>
</organism>
<keyword evidence="2" id="KW-0408">Iron</keyword>
<dbReference type="Gene3D" id="1.10.630.10">
    <property type="entry name" value="Cytochrome P450"/>
    <property type="match status" value="1"/>
</dbReference>
<comment type="caution">
    <text evidence="4">The sequence shown here is derived from an EMBL/GenBank/DDBJ whole genome shotgun (WGS) entry which is preliminary data.</text>
</comment>
<dbReference type="Proteomes" id="UP001420932">
    <property type="component" value="Unassembled WGS sequence"/>
</dbReference>
<keyword evidence="5" id="KW-1185">Reference proteome</keyword>
<evidence type="ECO:0000256" key="3">
    <source>
        <dbReference type="SAM" id="Phobius"/>
    </source>
</evidence>
<evidence type="ECO:0000256" key="1">
    <source>
        <dbReference type="ARBA" id="ARBA00022723"/>
    </source>
</evidence>
<proteinExistence type="predicted"/>
<dbReference type="EMBL" id="JBBNAF010000004">
    <property type="protein sequence ID" value="KAK9151803.1"/>
    <property type="molecule type" value="Genomic_DNA"/>
</dbReference>
<feature type="transmembrane region" description="Helical" evidence="3">
    <location>
        <begin position="6"/>
        <end position="23"/>
    </location>
</feature>
<gene>
    <name evidence="4" type="ORF">Syun_010112</name>
</gene>
<dbReference type="AlphaFoldDB" id="A0AAP0KHI8"/>
<evidence type="ECO:0008006" key="6">
    <source>
        <dbReference type="Google" id="ProtNLM"/>
    </source>
</evidence>
<dbReference type="GO" id="GO:0004497">
    <property type="term" value="F:monooxygenase activity"/>
    <property type="evidence" value="ECO:0007669"/>
    <property type="project" value="InterPro"/>
</dbReference>
<reference evidence="4 5" key="1">
    <citation type="submission" date="2024-01" db="EMBL/GenBank/DDBJ databases">
        <title>Genome assemblies of Stephania.</title>
        <authorList>
            <person name="Yang L."/>
        </authorList>
    </citation>
    <scope>NUCLEOTIDE SEQUENCE [LARGE SCALE GENOMIC DNA]</scope>
    <source>
        <strain evidence="4">YNDBR</strain>
        <tissue evidence="4">Leaf</tissue>
    </source>
</reference>
<evidence type="ECO:0000256" key="2">
    <source>
        <dbReference type="ARBA" id="ARBA00023004"/>
    </source>
</evidence>
<sequence>MNPSVLFILLLSLLPLFFLIIVGRRRSSKRIPPESLGIPIIGQSLEFLQAMRSNTAEIWLEKRVRKYGVISKLNLFGKPTVFIHGSAANKLVFNSERNMLTTAQPQSLRRILGDKNILESRSEDHKRMRNALMSFLKPEELKQYVGKMDEEVRKHLDMHWKSKQEITVLPLMKSLTFNTICSHLFGLEAGTRREEFLASFQRMIEGMWSVPMNFPFTRFNRSLEASLRV</sequence>
<keyword evidence="3" id="KW-0812">Transmembrane</keyword>
<dbReference type="GO" id="GO:0020037">
    <property type="term" value="F:heme binding"/>
    <property type="evidence" value="ECO:0007669"/>
    <property type="project" value="InterPro"/>
</dbReference>
<protein>
    <recommendedName>
        <fullName evidence="6">Cytochrome P450</fullName>
    </recommendedName>
</protein>
<dbReference type="PANTHER" id="PTHR24286">
    <property type="entry name" value="CYTOCHROME P450 26"/>
    <property type="match status" value="1"/>
</dbReference>
<dbReference type="GO" id="GO:0044550">
    <property type="term" value="P:secondary metabolite biosynthetic process"/>
    <property type="evidence" value="ECO:0007669"/>
    <property type="project" value="UniProtKB-ARBA"/>
</dbReference>
<keyword evidence="3" id="KW-0472">Membrane</keyword>
<dbReference type="GO" id="GO:0016705">
    <property type="term" value="F:oxidoreductase activity, acting on paired donors, with incorporation or reduction of molecular oxygen"/>
    <property type="evidence" value="ECO:0007669"/>
    <property type="project" value="InterPro"/>
</dbReference>
<evidence type="ECO:0000313" key="5">
    <source>
        <dbReference type="Proteomes" id="UP001420932"/>
    </source>
</evidence>
<dbReference type="GO" id="GO:0005506">
    <property type="term" value="F:iron ion binding"/>
    <property type="evidence" value="ECO:0007669"/>
    <property type="project" value="InterPro"/>
</dbReference>
<dbReference type="SUPFAM" id="SSF48264">
    <property type="entry name" value="Cytochrome P450"/>
    <property type="match status" value="1"/>
</dbReference>
<dbReference type="GO" id="GO:0016125">
    <property type="term" value="P:sterol metabolic process"/>
    <property type="evidence" value="ECO:0007669"/>
    <property type="project" value="TreeGrafter"/>
</dbReference>
<evidence type="ECO:0000313" key="4">
    <source>
        <dbReference type="EMBL" id="KAK9151803.1"/>
    </source>
</evidence>
<dbReference type="Pfam" id="PF00067">
    <property type="entry name" value="p450"/>
    <property type="match status" value="1"/>
</dbReference>
<keyword evidence="1" id="KW-0479">Metal-binding</keyword>
<keyword evidence="3" id="KW-1133">Transmembrane helix</keyword>
<name>A0AAP0KHI8_9MAGN</name>
<dbReference type="InterPro" id="IPR001128">
    <property type="entry name" value="Cyt_P450"/>
</dbReference>
<accession>A0AAP0KHI8</accession>
<dbReference type="PANTHER" id="PTHR24286:SF217">
    <property type="entry name" value="OS07G0520300 PROTEIN"/>
    <property type="match status" value="1"/>
</dbReference>